<gene>
    <name evidence="1" type="ORF">COLO4_33489</name>
</gene>
<organism evidence="1 2">
    <name type="scientific">Corchorus olitorius</name>
    <dbReference type="NCBI Taxonomy" id="93759"/>
    <lineage>
        <taxon>Eukaryota</taxon>
        <taxon>Viridiplantae</taxon>
        <taxon>Streptophyta</taxon>
        <taxon>Embryophyta</taxon>
        <taxon>Tracheophyta</taxon>
        <taxon>Spermatophyta</taxon>
        <taxon>Magnoliopsida</taxon>
        <taxon>eudicotyledons</taxon>
        <taxon>Gunneridae</taxon>
        <taxon>Pentapetalae</taxon>
        <taxon>rosids</taxon>
        <taxon>malvids</taxon>
        <taxon>Malvales</taxon>
        <taxon>Malvaceae</taxon>
        <taxon>Grewioideae</taxon>
        <taxon>Apeibeae</taxon>
        <taxon>Corchorus</taxon>
    </lineage>
</organism>
<protein>
    <submittedName>
        <fullName evidence="1">Uncharacterized protein</fullName>
    </submittedName>
</protein>
<sequence>MGRFERKVVERFLVFEMRSGGQGGRMSWRGG</sequence>
<name>A0A1R3GTC4_9ROSI</name>
<reference evidence="2" key="1">
    <citation type="submission" date="2013-09" db="EMBL/GenBank/DDBJ databases">
        <title>Corchorus olitorius genome sequencing.</title>
        <authorList>
            <person name="Alam M."/>
            <person name="Haque M.S."/>
            <person name="Islam M.S."/>
            <person name="Emdad E.M."/>
            <person name="Islam M.M."/>
            <person name="Ahmed B."/>
            <person name="Halim A."/>
            <person name="Hossen Q.M.M."/>
            <person name="Hossain M.Z."/>
            <person name="Ahmed R."/>
            <person name="Khan M.M."/>
            <person name="Islam R."/>
            <person name="Rashid M.M."/>
            <person name="Khan S.A."/>
            <person name="Rahman M.S."/>
            <person name="Alam M."/>
            <person name="Yahiya A.S."/>
            <person name="Khan M.S."/>
            <person name="Azam M.S."/>
            <person name="Haque T."/>
            <person name="Lashkar M.Z.H."/>
            <person name="Akhand A.I."/>
            <person name="Morshed G."/>
            <person name="Roy S."/>
            <person name="Uddin K.S."/>
            <person name="Rabeya T."/>
            <person name="Hossain A.S."/>
            <person name="Chowdhury A."/>
            <person name="Snigdha A.R."/>
            <person name="Mortoza M.S."/>
            <person name="Matin S.A."/>
            <person name="Hoque S.M.E."/>
            <person name="Islam M.K."/>
            <person name="Roy D.K."/>
            <person name="Haider R."/>
            <person name="Moosa M.M."/>
            <person name="Elias S.M."/>
            <person name="Hasan A.M."/>
            <person name="Jahan S."/>
            <person name="Shafiuddin M."/>
            <person name="Mahmood N."/>
            <person name="Shommy N.S."/>
        </authorList>
    </citation>
    <scope>NUCLEOTIDE SEQUENCE [LARGE SCALE GENOMIC DNA]</scope>
    <source>
        <strain evidence="2">cv. O-4</strain>
    </source>
</reference>
<evidence type="ECO:0000313" key="1">
    <source>
        <dbReference type="EMBL" id="OMO61271.1"/>
    </source>
</evidence>
<accession>A0A1R3GTC4</accession>
<dbReference type="AlphaFoldDB" id="A0A1R3GTC4"/>
<keyword evidence="2" id="KW-1185">Reference proteome</keyword>
<dbReference type="EMBL" id="AWUE01021715">
    <property type="protein sequence ID" value="OMO61271.1"/>
    <property type="molecule type" value="Genomic_DNA"/>
</dbReference>
<dbReference type="Proteomes" id="UP000187203">
    <property type="component" value="Unassembled WGS sequence"/>
</dbReference>
<comment type="caution">
    <text evidence="1">The sequence shown here is derived from an EMBL/GenBank/DDBJ whole genome shotgun (WGS) entry which is preliminary data.</text>
</comment>
<evidence type="ECO:0000313" key="2">
    <source>
        <dbReference type="Proteomes" id="UP000187203"/>
    </source>
</evidence>
<proteinExistence type="predicted"/>